<organism evidence="2 3">
    <name type="scientific">Cupriavidus lacunae</name>
    <dbReference type="NCBI Taxonomy" id="2666307"/>
    <lineage>
        <taxon>Bacteria</taxon>
        <taxon>Pseudomonadati</taxon>
        <taxon>Pseudomonadota</taxon>
        <taxon>Betaproteobacteria</taxon>
        <taxon>Burkholderiales</taxon>
        <taxon>Burkholderiaceae</taxon>
        <taxon>Cupriavidus</taxon>
    </lineage>
</organism>
<dbReference type="InterPro" id="IPR000639">
    <property type="entry name" value="Epox_hydrolase-like"/>
</dbReference>
<dbReference type="PRINTS" id="PR00111">
    <property type="entry name" value="ABHYDROLASE"/>
</dbReference>
<proteinExistence type="predicted"/>
<dbReference type="PRINTS" id="PR00412">
    <property type="entry name" value="EPOXHYDRLASE"/>
</dbReference>
<evidence type="ECO:0000313" key="2">
    <source>
        <dbReference type="EMBL" id="RDK10047.1"/>
    </source>
</evidence>
<dbReference type="RefSeq" id="WP_115015375.1">
    <property type="nucleotide sequence ID" value="NZ_QKWJ01000011.1"/>
</dbReference>
<dbReference type="PANTHER" id="PTHR46438">
    <property type="entry name" value="ALPHA/BETA-HYDROLASES SUPERFAMILY PROTEIN"/>
    <property type="match status" value="1"/>
</dbReference>
<gene>
    <name evidence="2" type="ORF">DN412_11775</name>
</gene>
<dbReference type="GO" id="GO:0016787">
    <property type="term" value="F:hydrolase activity"/>
    <property type="evidence" value="ECO:0007669"/>
    <property type="project" value="UniProtKB-KW"/>
</dbReference>
<evidence type="ECO:0000313" key="3">
    <source>
        <dbReference type="Proteomes" id="UP000255165"/>
    </source>
</evidence>
<dbReference type="InterPro" id="IPR029058">
    <property type="entry name" value="AB_hydrolase_fold"/>
</dbReference>
<keyword evidence="3" id="KW-1185">Reference proteome</keyword>
<comment type="caution">
    <text evidence="2">The sequence shown here is derived from an EMBL/GenBank/DDBJ whole genome shotgun (WGS) entry which is preliminary data.</text>
</comment>
<dbReference type="PANTHER" id="PTHR46438:SF11">
    <property type="entry name" value="LIPASE-RELATED"/>
    <property type="match status" value="1"/>
</dbReference>
<protein>
    <submittedName>
        <fullName evidence="2">2-hydroxy-6-oxo-2,4-heptadienoate hydrolase</fullName>
    </submittedName>
</protein>
<dbReference type="SUPFAM" id="SSF53474">
    <property type="entry name" value="alpha/beta-Hydrolases"/>
    <property type="match status" value="1"/>
</dbReference>
<dbReference type="AlphaFoldDB" id="A0A370NWS6"/>
<accession>A0A370NWS6</accession>
<dbReference type="Proteomes" id="UP000255165">
    <property type="component" value="Unassembled WGS sequence"/>
</dbReference>
<keyword evidence="2" id="KW-0378">Hydrolase</keyword>
<dbReference type="EMBL" id="QKWJ01000011">
    <property type="protein sequence ID" value="RDK10047.1"/>
    <property type="molecule type" value="Genomic_DNA"/>
</dbReference>
<dbReference type="Pfam" id="PF12697">
    <property type="entry name" value="Abhydrolase_6"/>
    <property type="match status" value="1"/>
</dbReference>
<feature type="domain" description="AB hydrolase-1" evidence="1">
    <location>
        <begin position="30"/>
        <end position="263"/>
    </location>
</feature>
<evidence type="ECO:0000259" key="1">
    <source>
        <dbReference type="Pfam" id="PF12697"/>
    </source>
</evidence>
<dbReference type="Gene3D" id="3.40.50.1820">
    <property type="entry name" value="alpha/beta hydrolase"/>
    <property type="match status" value="1"/>
</dbReference>
<name>A0A370NWS6_9BURK</name>
<sequence length="275" mass="30178">MGNTNAEIGATVRAGGIDTNLHDAGSGQPVVLLHGSGPGVTAWANWRTLLPELSKTRRVVAPDLVGFGFTERPAGISYGLQTWTDHVVGVLDALELDRVDLIGNSLGGAVALALAIKFPERVRRLVLMGCGGPKSEITEGLEAVWGYEPSVDNMRVVLDYLSYDRSRITDDLAKLRYEASIRPGHQESFAAMFPSPRQQRLDELSIPDHEIQSIPHETLLLHGREDRVIPVETSIRLNQLLKSSQLHVFGKCGHWVQIEQTRGFISQVEAFLSAE</sequence>
<dbReference type="InterPro" id="IPR000073">
    <property type="entry name" value="AB_hydrolase_1"/>
</dbReference>
<reference evidence="3" key="1">
    <citation type="submission" date="2018-06" db="EMBL/GenBank/DDBJ databases">
        <authorList>
            <person name="Feng T."/>
            <person name="Jeon C.O."/>
        </authorList>
    </citation>
    <scope>NUCLEOTIDE SEQUENCE [LARGE SCALE GENOMIC DNA]</scope>
    <source>
        <strain evidence="3">S23</strain>
    </source>
</reference>